<evidence type="ECO:0000313" key="1">
    <source>
        <dbReference type="EMBL" id="SQF67467.1"/>
    </source>
</evidence>
<reference evidence="1 2" key="1">
    <citation type="submission" date="2018-06" db="EMBL/GenBank/DDBJ databases">
        <authorList>
            <consortium name="Pathogen Informatics"/>
            <person name="Doyle S."/>
        </authorList>
    </citation>
    <scope>NUCLEOTIDE SEQUENCE [LARGE SCALE GENOMIC DNA]</scope>
    <source>
        <strain evidence="1 2">NCTC6179</strain>
    </source>
</reference>
<protein>
    <submittedName>
        <fullName evidence="1">Uncharacterized protein</fullName>
    </submittedName>
</protein>
<name>A0A9X8XG79_STREQ</name>
<gene>
    <name evidence="1" type="ORF">NCTC6179_01659</name>
</gene>
<evidence type="ECO:0000313" key="2">
    <source>
        <dbReference type="Proteomes" id="UP000249571"/>
    </source>
</evidence>
<dbReference type="AlphaFoldDB" id="A0A9X8XG79"/>
<accession>A0A9X8XG79</accession>
<dbReference type="Proteomes" id="UP000249571">
    <property type="component" value="Chromosome 1"/>
</dbReference>
<sequence>MITTYVLENDYHKKARMERLLPFSGSKKAVQRHFHYLCIAFEQLLRLAVGTLAQMVSHLISFKNDLLCLTSCLSLKPLLVTISQAKRKEEEK</sequence>
<proteinExistence type="predicted"/>
<dbReference type="EMBL" id="LS483361">
    <property type="protein sequence ID" value="SQF67467.1"/>
    <property type="molecule type" value="Genomic_DNA"/>
</dbReference>
<organism evidence="1 2">
    <name type="scientific">Streptococcus dysgalactiae subsp. equisimilis</name>
    <name type="common">Streptococcus equisimilis</name>
    <dbReference type="NCBI Taxonomy" id="119602"/>
    <lineage>
        <taxon>Bacteria</taxon>
        <taxon>Bacillati</taxon>
        <taxon>Bacillota</taxon>
        <taxon>Bacilli</taxon>
        <taxon>Lactobacillales</taxon>
        <taxon>Streptococcaceae</taxon>
        <taxon>Streptococcus</taxon>
    </lineage>
</organism>